<dbReference type="InterPro" id="IPR053143">
    <property type="entry name" value="Arylsulfate_ST"/>
</dbReference>
<feature type="signal peptide" evidence="1">
    <location>
        <begin position="1"/>
        <end position="23"/>
    </location>
</feature>
<dbReference type="EMBL" id="JBHTOP010000001">
    <property type="protein sequence ID" value="MFD1670505.1"/>
    <property type="molecule type" value="Genomic_DNA"/>
</dbReference>
<evidence type="ECO:0000259" key="2">
    <source>
        <dbReference type="Pfam" id="PF17425"/>
    </source>
</evidence>
<dbReference type="RefSeq" id="WP_164507031.1">
    <property type="nucleotide sequence ID" value="NZ_JBHTOP010000001.1"/>
</dbReference>
<dbReference type="PANTHER" id="PTHR35340">
    <property type="entry name" value="PQQ ENZYME REPEAT PROTEIN-RELATED"/>
    <property type="match status" value="1"/>
</dbReference>
<protein>
    <submittedName>
        <fullName evidence="3">Aryl-sulfate sulfotransferase</fullName>
    </submittedName>
</protein>
<sequence>MKRKLPLAALLLACLAVVTVACSNNSTSSSDKDEGVLTTAQIKKNIGSKLITTREKAQSTLTKKYQKIVKDSDYTLDKPYIKVNPYETSPLTALVIFQTSQAAKITYTVAGESDGTSITNTVNGDYSTTHQVPVVGLYADKTNTVTLNITYQDGTTATKEISVKTGALPKYIKSAKVTVTENDKNKMDIGNNKLTIINRTTKEPFAVDADGNVRWYLTDYSQHTIEQISNGHMLVLTKKKVSSSLYNDLIETDVLGRVYKEYSFKGTTQSNDSGNSKDETTVIHHDLVELPNQDILATVNDGSKYKEDVMVQISHKTGKVVKVIDLKKILPESMYTSYKAGSDDKVDWFHQNSVDYDASDNSIMISGRNQDMIMKLDYKTNEIKWIYSGKAKATWPKKYRDKILTPTKGTTITGGQHGLYLLSKTGDTENVILYDNNIAVTNGDEKTSGKYSQAVEYQINTKTMTIDQVWAYGKDLGKTNFTSIIGYAERETNGNTLVDFGFKNNGKVSNIIEVDSTGAQVFNITIKNAAAKAYAYRAYRVPFYSENYKFDVND</sequence>
<gene>
    <name evidence="3" type="ORF">ACFQ5M_00175</name>
</gene>
<evidence type="ECO:0000313" key="3">
    <source>
        <dbReference type="EMBL" id="MFD1670505.1"/>
    </source>
</evidence>
<feature type="domain" description="Arylsulfotransferase N-terminal" evidence="2">
    <location>
        <begin position="81"/>
        <end position="166"/>
    </location>
</feature>
<dbReference type="InterPro" id="IPR038477">
    <property type="entry name" value="ASST_N_sf"/>
</dbReference>
<proteinExistence type="predicted"/>
<dbReference type="InterPro" id="IPR011047">
    <property type="entry name" value="Quinoprotein_ADH-like_sf"/>
</dbReference>
<dbReference type="Pfam" id="PF05935">
    <property type="entry name" value="Arylsulfotrans"/>
    <property type="match status" value="1"/>
</dbReference>
<evidence type="ECO:0000313" key="4">
    <source>
        <dbReference type="Proteomes" id="UP001597267"/>
    </source>
</evidence>
<evidence type="ECO:0000256" key="1">
    <source>
        <dbReference type="SAM" id="SignalP"/>
    </source>
</evidence>
<dbReference type="InterPro" id="IPR035391">
    <property type="entry name" value="Arylsulfotran_N"/>
</dbReference>
<dbReference type="InterPro" id="IPR010262">
    <property type="entry name" value="Arylsulfotransferase_bact"/>
</dbReference>
<keyword evidence="4" id="KW-1185">Reference proteome</keyword>
<reference evidence="4" key="1">
    <citation type="journal article" date="2019" name="Int. J. Syst. Evol. Microbiol.">
        <title>The Global Catalogue of Microorganisms (GCM) 10K type strain sequencing project: providing services to taxonomists for standard genome sequencing and annotation.</title>
        <authorList>
            <consortium name="The Broad Institute Genomics Platform"/>
            <consortium name="The Broad Institute Genome Sequencing Center for Infectious Disease"/>
            <person name="Wu L."/>
            <person name="Ma J."/>
        </authorList>
    </citation>
    <scope>NUCLEOTIDE SEQUENCE [LARGE SCALE GENOMIC DNA]</scope>
    <source>
        <strain evidence="4">CCM 8896</strain>
    </source>
</reference>
<feature type="chain" id="PRO_5045733099" evidence="1">
    <location>
        <begin position="24"/>
        <end position="554"/>
    </location>
</feature>
<name>A0ABW4J4X4_9LACO</name>
<keyword evidence="1" id="KW-0732">Signal</keyword>
<dbReference type="Proteomes" id="UP001597267">
    <property type="component" value="Unassembled WGS sequence"/>
</dbReference>
<organism evidence="3 4">
    <name type="scientific">Agrilactobacillus yilanensis</name>
    <dbReference type="NCBI Taxonomy" id="2485997"/>
    <lineage>
        <taxon>Bacteria</taxon>
        <taxon>Bacillati</taxon>
        <taxon>Bacillota</taxon>
        <taxon>Bacilli</taxon>
        <taxon>Lactobacillales</taxon>
        <taxon>Lactobacillaceae</taxon>
        <taxon>Agrilactobacillus</taxon>
    </lineage>
</organism>
<dbReference type="PROSITE" id="PS51257">
    <property type="entry name" value="PROKAR_LIPOPROTEIN"/>
    <property type="match status" value="1"/>
</dbReference>
<accession>A0ABW4J4X4</accession>
<comment type="caution">
    <text evidence="3">The sequence shown here is derived from an EMBL/GenBank/DDBJ whole genome shotgun (WGS) entry which is preliminary data.</text>
</comment>
<dbReference type="Gene3D" id="2.60.40.3100">
    <property type="entry name" value="Arylsulphate sulphotransferase monomer, N-terminal domain"/>
    <property type="match status" value="1"/>
</dbReference>
<dbReference type="Pfam" id="PF17425">
    <property type="entry name" value="Arylsulfotran_N"/>
    <property type="match status" value="1"/>
</dbReference>
<dbReference type="SUPFAM" id="SSF50998">
    <property type="entry name" value="Quinoprotein alcohol dehydrogenase-like"/>
    <property type="match status" value="1"/>
</dbReference>
<dbReference type="PANTHER" id="PTHR35340:SF10">
    <property type="entry name" value="CYTOPLASMIC PROTEIN"/>
    <property type="match status" value="1"/>
</dbReference>